<evidence type="ECO:0000256" key="1">
    <source>
        <dbReference type="ARBA" id="ARBA00001968"/>
    </source>
</evidence>
<evidence type="ECO:0000256" key="4">
    <source>
        <dbReference type="ARBA" id="ARBA00022722"/>
    </source>
</evidence>
<dbReference type="GO" id="GO:0005634">
    <property type="term" value="C:nucleus"/>
    <property type="evidence" value="ECO:0007669"/>
    <property type="project" value="UniProtKB-SubCell"/>
</dbReference>
<dbReference type="Proteomes" id="UP000000763">
    <property type="component" value="Chromosome 11"/>
</dbReference>
<dbReference type="PANTHER" id="PTHR22930">
    <property type="match status" value="1"/>
</dbReference>
<evidence type="ECO:0000259" key="8">
    <source>
        <dbReference type="Pfam" id="PF13359"/>
    </source>
</evidence>
<proteinExistence type="inferred from homology"/>
<reference evidence="10" key="2">
    <citation type="journal article" date="2008" name="Nucleic Acids Res.">
        <title>The rice annotation project database (RAP-DB): 2008 update.</title>
        <authorList>
            <consortium name="The rice annotation project (RAP)"/>
        </authorList>
    </citation>
    <scope>GENOME REANNOTATION</scope>
    <source>
        <strain evidence="10">cv. Nipponbare</strain>
    </source>
</reference>
<dbReference type="AlphaFoldDB" id="Q2R7X6"/>
<evidence type="ECO:0000313" key="10">
    <source>
        <dbReference type="Proteomes" id="UP000000763"/>
    </source>
</evidence>
<comment type="subcellular location">
    <subcellularLocation>
        <location evidence="2">Nucleus</location>
    </subcellularLocation>
</comment>
<reference evidence="10" key="1">
    <citation type="journal article" date="2005" name="Nature">
        <title>The map-based sequence of the rice genome.</title>
        <authorList>
            <consortium name="International rice genome sequencing project (IRGSP)"/>
            <person name="Matsumoto T."/>
            <person name="Wu J."/>
            <person name="Kanamori H."/>
            <person name="Katayose Y."/>
            <person name="Fujisawa M."/>
            <person name="Namiki N."/>
            <person name="Mizuno H."/>
            <person name="Yamamoto K."/>
            <person name="Antonio B.A."/>
            <person name="Baba T."/>
            <person name="Sakata K."/>
            <person name="Nagamura Y."/>
            <person name="Aoki H."/>
            <person name="Arikawa K."/>
            <person name="Arita K."/>
            <person name="Bito T."/>
            <person name="Chiden Y."/>
            <person name="Fujitsuka N."/>
            <person name="Fukunaka R."/>
            <person name="Hamada M."/>
            <person name="Harada C."/>
            <person name="Hayashi A."/>
            <person name="Hijishita S."/>
            <person name="Honda M."/>
            <person name="Hosokawa S."/>
            <person name="Ichikawa Y."/>
            <person name="Idonuma A."/>
            <person name="Iijima M."/>
            <person name="Ikeda M."/>
            <person name="Ikeno M."/>
            <person name="Ito K."/>
            <person name="Ito S."/>
            <person name="Ito T."/>
            <person name="Ito Y."/>
            <person name="Ito Y."/>
            <person name="Iwabuchi A."/>
            <person name="Kamiya K."/>
            <person name="Karasawa W."/>
            <person name="Kurita K."/>
            <person name="Katagiri S."/>
            <person name="Kikuta A."/>
            <person name="Kobayashi H."/>
            <person name="Kobayashi N."/>
            <person name="Machita K."/>
            <person name="Maehara T."/>
            <person name="Masukawa M."/>
            <person name="Mizubayashi T."/>
            <person name="Mukai Y."/>
            <person name="Nagasaki H."/>
            <person name="Nagata Y."/>
            <person name="Naito S."/>
            <person name="Nakashima M."/>
            <person name="Nakama Y."/>
            <person name="Nakamichi Y."/>
            <person name="Nakamura M."/>
            <person name="Meguro A."/>
            <person name="Negishi M."/>
            <person name="Ohta I."/>
            <person name="Ohta T."/>
            <person name="Okamoto M."/>
            <person name="Ono N."/>
            <person name="Saji S."/>
            <person name="Sakaguchi M."/>
            <person name="Sakai K."/>
            <person name="Shibata M."/>
            <person name="Shimokawa T."/>
            <person name="Song J."/>
            <person name="Takazaki Y."/>
            <person name="Terasawa K."/>
            <person name="Tsugane M."/>
            <person name="Tsuji K."/>
            <person name="Ueda S."/>
            <person name="Waki K."/>
            <person name="Yamagata H."/>
            <person name="Yamamoto M."/>
            <person name="Yamamoto S."/>
            <person name="Yamane H."/>
            <person name="Yoshiki S."/>
            <person name="Yoshihara R."/>
            <person name="Yukawa K."/>
            <person name="Zhong H."/>
            <person name="Yano M."/>
            <person name="Yuan Q."/>
            <person name="Ouyang S."/>
            <person name="Liu J."/>
            <person name="Jones K.M."/>
            <person name="Gansberger K."/>
            <person name="Moffat K."/>
            <person name="Hill J."/>
            <person name="Bera J."/>
            <person name="Fadrosh D."/>
            <person name="Jin S."/>
            <person name="Johri S."/>
            <person name="Kim M."/>
            <person name="Overton L."/>
            <person name="Reardon M."/>
            <person name="Tsitrin T."/>
            <person name="Vuong H."/>
            <person name="Weaver B."/>
            <person name="Ciecko A."/>
            <person name="Tallon L."/>
            <person name="Jackson J."/>
            <person name="Pai G."/>
            <person name="Aken S.V."/>
            <person name="Utterback T."/>
            <person name="Reidmuller S."/>
            <person name="Feldblyum T."/>
            <person name="Hsiao J."/>
            <person name="Zismann V."/>
            <person name="Iobst S."/>
            <person name="de Vazeille A.R."/>
            <person name="Buell C.R."/>
            <person name="Ying K."/>
            <person name="Li Y."/>
            <person name="Lu T."/>
            <person name="Huang Y."/>
            <person name="Zhao Q."/>
            <person name="Feng Q."/>
            <person name="Zhang L."/>
            <person name="Zhu J."/>
            <person name="Weng Q."/>
            <person name="Mu J."/>
            <person name="Lu Y."/>
            <person name="Fan D."/>
            <person name="Liu Y."/>
            <person name="Guan J."/>
            <person name="Zhang Y."/>
            <person name="Yu S."/>
            <person name="Liu X."/>
            <person name="Zhang Y."/>
            <person name="Hong G."/>
            <person name="Han B."/>
            <person name="Choisne N."/>
            <person name="Demange N."/>
            <person name="Orjeda G."/>
            <person name="Samain S."/>
            <person name="Cattolico L."/>
            <person name="Pelletier E."/>
            <person name="Couloux A."/>
            <person name="Segurens B."/>
            <person name="Wincker P."/>
            <person name="D'Hont A."/>
            <person name="Scarpelli C."/>
            <person name="Weissenbach J."/>
            <person name="Salanoubat M."/>
            <person name="Quetier F."/>
            <person name="Yu Y."/>
            <person name="Kim H.R."/>
            <person name="Rambo T."/>
            <person name="Currie J."/>
            <person name="Collura K."/>
            <person name="Luo M."/>
            <person name="Yang T."/>
            <person name="Ammiraju J.S.S."/>
            <person name="Engler F."/>
            <person name="Soderlund C."/>
            <person name="Wing R.A."/>
            <person name="Palmer L.E."/>
            <person name="de la Bastide M."/>
            <person name="Spiegel L."/>
            <person name="Nascimento L."/>
            <person name="Zutavern T."/>
            <person name="O'Shaughnessy A."/>
            <person name="Dike S."/>
            <person name="Dedhia N."/>
            <person name="Preston R."/>
            <person name="Balija V."/>
            <person name="McCombie W.R."/>
            <person name="Chow T."/>
            <person name="Chen H."/>
            <person name="Chung M."/>
            <person name="Chen C."/>
            <person name="Shaw J."/>
            <person name="Wu H."/>
            <person name="Hsiao K."/>
            <person name="Chao Y."/>
            <person name="Chu M."/>
            <person name="Cheng C."/>
            <person name="Hour A."/>
            <person name="Lee P."/>
            <person name="Lin S."/>
            <person name="Lin Y."/>
            <person name="Liou J."/>
            <person name="Liu S."/>
            <person name="Hsing Y."/>
            <person name="Raghuvanshi S."/>
            <person name="Mohanty A."/>
            <person name="Bharti A.K."/>
            <person name="Gaur A."/>
            <person name="Gupta V."/>
            <person name="Kumar D."/>
            <person name="Ravi V."/>
            <person name="Vij S."/>
            <person name="Kapur A."/>
            <person name="Khurana P."/>
            <person name="Khurana P."/>
            <person name="Khurana J.P."/>
            <person name="Tyagi A.K."/>
            <person name="Gaikwad K."/>
            <person name="Singh A."/>
            <person name="Dalal V."/>
            <person name="Srivastava S."/>
            <person name="Dixit A."/>
            <person name="Pal A.K."/>
            <person name="Ghazi I.A."/>
            <person name="Yadav M."/>
            <person name="Pandit A."/>
            <person name="Bhargava A."/>
            <person name="Sureshbabu K."/>
            <person name="Batra K."/>
            <person name="Sharma T.R."/>
            <person name="Mohapatra T."/>
            <person name="Singh N.K."/>
            <person name="Messing J."/>
            <person name="Nelson A.B."/>
            <person name="Fuks G."/>
            <person name="Kavchok S."/>
            <person name="Keizer G."/>
            <person name="Linton E."/>
            <person name="Llaca V."/>
            <person name="Song R."/>
            <person name="Tanyolac B."/>
            <person name="Young S."/>
            <person name="Ho-Il K."/>
            <person name="Hahn J.H."/>
            <person name="Sangsakoo G."/>
            <person name="Vanavichit A."/>
            <person name="de Mattos Luiz.A.T."/>
            <person name="Zimmer P.D."/>
            <person name="Malone G."/>
            <person name="Dellagostin O."/>
            <person name="de Oliveira A.C."/>
            <person name="Bevan M."/>
            <person name="Bancroft I."/>
            <person name="Minx P."/>
            <person name="Cordum H."/>
            <person name="Wilson R."/>
            <person name="Cheng Z."/>
            <person name="Jin W."/>
            <person name="Jiang J."/>
            <person name="Leong S.A."/>
            <person name="Iwama H."/>
            <person name="Gojobori T."/>
            <person name="Itoh T."/>
            <person name="Niimura Y."/>
            <person name="Fujii Y."/>
            <person name="Habara T."/>
            <person name="Sakai H."/>
            <person name="Sato Y."/>
            <person name="Wilson G."/>
            <person name="Kumar K."/>
            <person name="McCouch S."/>
            <person name="Juretic N."/>
            <person name="Hoen D."/>
            <person name="Wright S."/>
            <person name="Bruskiewich R."/>
            <person name="Bureau T."/>
            <person name="Miyao A."/>
            <person name="Hirochika H."/>
            <person name="Nishikawa T."/>
            <person name="Kadowaki K."/>
            <person name="Sugiura M."/>
            <person name="Burr B."/>
            <person name="Sasaki T."/>
        </authorList>
    </citation>
    <scope>NUCLEOTIDE SEQUENCE [LARGE SCALE GENOMIC DNA]</scope>
    <source>
        <strain evidence="10">cv. Nipponbare</strain>
    </source>
</reference>
<keyword evidence="6" id="KW-0378">Hydrolase</keyword>
<evidence type="ECO:0000256" key="2">
    <source>
        <dbReference type="ARBA" id="ARBA00004123"/>
    </source>
</evidence>
<sequence>MAMIIRSRKRTRGSRREDTIHMCIEEQVATFLHTVGYNLRNRLVHTNYDRSGETDCIEAIDGTHIRASVRKNVESSFRGRKSHATQILMVAVDFDLRFTFVLASWEGTTHDAVVLRDALERENGLHVPQGKFYLVDAGYEA</sequence>
<dbReference type="PANTHER" id="PTHR22930:SF259">
    <property type="entry name" value="OS08G0106900 PROTEIN"/>
    <property type="match status" value="1"/>
</dbReference>
<organism evidence="9 10">
    <name type="scientific">Oryza sativa subsp. japonica</name>
    <name type="common">Rice</name>
    <dbReference type="NCBI Taxonomy" id="39947"/>
    <lineage>
        <taxon>Eukaryota</taxon>
        <taxon>Viridiplantae</taxon>
        <taxon>Streptophyta</taxon>
        <taxon>Embryophyta</taxon>
        <taxon>Tracheophyta</taxon>
        <taxon>Spermatophyta</taxon>
        <taxon>Magnoliopsida</taxon>
        <taxon>Liliopsida</taxon>
        <taxon>Poales</taxon>
        <taxon>Poaceae</taxon>
        <taxon>BOP clade</taxon>
        <taxon>Oryzoideae</taxon>
        <taxon>Oryzeae</taxon>
        <taxon>Oryzinae</taxon>
        <taxon>Oryza</taxon>
        <taxon>Oryza sativa</taxon>
    </lineage>
</organism>
<evidence type="ECO:0000256" key="5">
    <source>
        <dbReference type="ARBA" id="ARBA00022723"/>
    </source>
</evidence>
<dbReference type="GO" id="GO:0004518">
    <property type="term" value="F:nuclease activity"/>
    <property type="evidence" value="ECO:0007669"/>
    <property type="project" value="UniProtKB-KW"/>
</dbReference>
<accession>Q2R7X6</accession>
<dbReference type="InterPro" id="IPR045249">
    <property type="entry name" value="HARBI1-like"/>
</dbReference>
<keyword evidence="5" id="KW-0479">Metal-binding</keyword>
<keyword evidence="4" id="KW-0540">Nuclease</keyword>
<evidence type="ECO:0000256" key="3">
    <source>
        <dbReference type="ARBA" id="ARBA00006958"/>
    </source>
</evidence>
<evidence type="ECO:0000256" key="7">
    <source>
        <dbReference type="ARBA" id="ARBA00023242"/>
    </source>
</evidence>
<keyword evidence="7" id="KW-0539">Nucleus</keyword>
<comment type="similarity">
    <text evidence="3">Belongs to the HARBI1 family.</text>
</comment>
<evidence type="ECO:0000313" key="9">
    <source>
        <dbReference type="EMBL" id="AAX95142.1"/>
    </source>
</evidence>
<dbReference type="InterPro" id="IPR027806">
    <property type="entry name" value="HARBI1_dom"/>
</dbReference>
<comment type="cofactor">
    <cofactor evidence="1">
        <name>a divalent metal cation</name>
        <dbReference type="ChEBI" id="CHEBI:60240"/>
    </cofactor>
</comment>
<gene>
    <name evidence="9" type="ordered locus">LOC_Os11g14600</name>
</gene>
<name>Q2R7X6_ORYSJ</name>
<evidence type="ECO:0000256" key="6">
    <source>
        <dbReference type="ARBA" id="ARBA00022801"/>
    </source>
</evidence>
<dbReference type="GO" id="GO:0046872">
    <property type="term" value="F:metal ion binding"/>
    <property type="evidence" value="ECO:0007669"/>
    <property type="project" value="UniProtKB-KW"/>
</dbReference>
<dbReference type="GO" id="GO:0016787">
    <property type="term" value="F:hydrolase activity"/>
    <property type="evidence" value="ECO:0007669"/>
    <property type="project" value="UniProtKB-KW"/>
</dbReference>
<protein>
    <submittedName>
        <fullName evidence="9">Transposon protein, putative, CACTA, En/Spm sub-class</fullName>
    </submittedName>
</protein>
<dbReference type="Pfam" id="PF13359">
    <property type="entry name" value="DDE_Tnp_4"/>
    <property type="match status" value="1"/>
</dbReference>
<dbReference type="EMBL" id="AC135503">
    <property type="protein sequence ID" value="AAX95142.1"/>
    <property type="molecule type" value="Genomic_DNA"/>
</dbReference>
<feature type="domain" description="DDE Tnp4" evidence="8">
    <location>
        <begin position="60"/>
        <end position="140"/>
    </location>
</feature>